<dbReference type="OrthoDB" id="20844at2759"/>
<reference evidence="2 3" key="1">
    <citation type="submission" date="2018-06" db="EMBL/GenBank/DDBJ databases">
        <title>Comparative genomics reveals the genomic features of Rhizophagus irregularis, R. cerebriforme, R. diaphanum and Gigaspora rosea, and their symbiotic lifestyle signature.</title>
        <authorList>
            <person name="Morin E."/>
            <person name="San Clemente H."/>
            <person name="Chen E.C.H."/>
            <person name="De La Providencia I."/>
            <person name="Hainaut M."/>
            <person name="Kuo A."/>
            <person name="Kohler A."/>
            <person name="Murat C."/>
            <person name="Tang N."/>
            <person name="Roy S."/>
            <person name="Loubradou J."/>
            <person name="Henrissat B."/>
            <person name="Grigoriev I.V."/>
            <person name="Corradi N."/>
            <person name="Roux C."/>
            <person name="Martin F.M."/>
        </authorList>
    </citation>
    <scope>NUCLEOTIDE SEQUENCE [LARGE SCALE GENOMIC DNA]</scope>
    <source>
        <strain evidence="2 3">DAOM 194757</strain>
    </source>
</reference>
<dbReference type="Pfam" id="PF04004">
    <property type="entry name" value="Leo1"/>
    <property type="match status" value="1"/>
</dbReference>
<comment type="caution">
    <text evidence="2">The sequence shown here is derived from an EMBL/GenBank/DDBJ whole genome shotgun (WGS) entry which is preliminary data.</text>
</comment>
<dbReference type="GO" id="GO:0016593">
    <property type="term" value="C:Cdc73/Paf1 complex"/>
    <property type="evidence" value="ECO:0007669"/>
    <property type="project" value="InterPro"/>
</dbReference>
<dbReference type="GO" id="GO:0006368">
    <property type="term" value="P:transcription elongation by RNA polymerase II"/>
    <property type="evidence" value="ECO:0007669"/>
    <property type="project" value="InterPro"/>
</dbReference>
<feature type="compositionally biased region" description="Basic and acidic residues" evidence="1">
    <location>
        <begin position="282"/>
        <end position="293"/>
    </location>
</feature>
<name>A0A397U4T8_9GLOM</name>
<evidence type="ECO:0000256" key="1">
    <source>
        <dbReference type="SAM" id="MobiDB-lite"/>
    </source>
</evidence>
<dbReference type="InterPro" id="IPR007149">
    <property type="entry name" value="Leo1"/>
</dbReference>
<dbReference type="GO" id="GO:1990269">
    <property type="term" value="F:RNA polymerase II C-terminal domain phosphoserine binding"/>
    <property type="evidence" value="ECO:0007669"/>
    <property type="project" value="TreeGrafter"/>
</dbReference>
<dbReference type="EMBL" id="QKWP01002009">
    <property type="protein sequence ID" value="RIB05295.1"/>
    <property type="molecule type" value="Genomic_DNA"/>
</dbReference>
<proteinExistence type="predicted"/>
<feature type="region of interest" description="Disordered" evidence="1">
    <location>
        <begin position="1"/>
        <end position="71"/>
    </location>
</feature>
<accession>A0A397U4T8</accession>
<feature type="compositionally biased region" description="Low complexity" evidence="1">
    <location>
        <begin position="48"/>
        <end position="58"/>
    </location>
</feature>
<feature type="compositionally biased region" description="Acidic residues" evidence="1">
    <location>
        <begin position="59"/>
        <end position="71"/>
    </location>
</feature>
<organism evidence="2 3">
    <name type="scientific">Gigaspora rosea</name>
    <dbReference type="NCBI Taxonomy" id="44941"/>
    <lineage>
        <taxon>Eukaryota</taxon>
        <taxon>Fungi</taxon>
        <taxon>Fungi incertae sedis</taxon>
        <taxon>Mucoromycota</taxon>
        <taxon>Glomeromycotina</taxon>
        <taxon>Glomeromycetes</taxon>
        <taxon>Diversisporales</taxon>
        <taxon>Gigasporaceae</taxon>
        <taxon>Gigaspora</taxon>
    </lineage>
</organism>
<dbReference type="PANTHER" id="PTHR23146">
    <property type="entry name" value="LEO1 PROTEIN"/>
    <property type="match status" value="1"/>
</dbReference>
<gene>
    <name evidence="2" type="ORF">C2G38_2220016</name>
</gene>
<evidence type="ECO:0000313" key="2">
    <source>
        <dbReference type="EMBL" id="RIB05295.1"/>
    </source>
</evidence>
<evidence type="ECO:0000313" key="3">
    <source>
        <dbReference type="Proteomes" id="UP000266673"/>
    </source>
</evidence>
<feature type="region of interest" description="Disordered" evidence="1">
    <location>
        <begin position="258"/>
        <end position="313"/>
    </location>
</feature>
<feature type="compositionally biased region" description="Polar residues" evidence="1">
    <location>
        <begin position="7"/>
        <end position="20"/>
    </location>
</feature>
<protein>
    <submittedName>
        <fullName evidence="2">Leo1-like protein</fullName>
    </submittedName>
</protein>
<dbReference type="GO" id="GO:0032968">
    <property type="term" value="P:positive regulation of transcription elongation by RNA polymerase II"/>
    <property type="evidence" value="ECO:0007669"/>
    <property type="project" value="TreeGrafter"/>
</dbReference>
<dbReference type="Proteomes" id="UP000266673">
    <property type="component" value="Unassembled WGS sequence"/>
</dbReference>
<dbReference type="STRING" id="44941.A0A397U4T8"/>
<feature type="region of interest" description="Disordered" evidence="1">
    <location>
        <begin position="338"/>
        <end position="486"/>
    </location>
</feature>
<dbReference type="AlphaFoldDB" id="A0A397U4T8"/>
<dbReference type="PANTHER" id="PTHR23146:SF0">
    <property type="entry name" value="RNA POLYMERASE-ASSOCIATED PROTEIN LEO1"/>
    <property type="match status" value="1"/>
</dbReference>
<sequence length="486" mass="56409">MEENESPKSMNGVSKSNNENSADELDDLFGGAGSDEERERVGSDDLTPIASPIASPIISDDEEEEPANLDDEERRLNFESESMSNVFRLPLKSWNNKYIVAKVPNFFHYTTAAFRPDNYNPAEDQAVEDAIKLGAQDGLRWRYKKNNAGEETNEKESNARIIKWSDGTKTLLIGKEQFEISSESLESKHQFLTVPHRGSNTLELHEKLTEHITFCPITGSTTHKKLTIAIQSRHAKQVKTQFVDMNKDPKLIQLQIEAERDKKHNVQKRIANTNRVPKGRRKHDDDSDAEERNSTFGISKPRNDSYEDDSGFVVADEDEDDDFDKLKRRRKGKEKMIIDNFRKKTTPSATSSKSKKHRFYDDESNEDDQDDSFQVDDEPSYEYRDRHERPKKRVKEHHYIEETLRSRRNNSFEESDEENQVKSQERDEHSKKRVKEQQRIVEDDDGEEVNVVDQIASEPDEDEEEMPVVVKRRKRNRNVVVTDDDD</sequence>
<feature type="compositionally biased region" description="Basic and acidic residues" evidence="1">
    <location>
        <begin position="419"/>
        <end position="441"/>
    </location>
</feature>
<feature type="compositionally biased region" description="Acidic residues" evidence="1">
    <location>
        <begin position="362"/>
        <end position="380"/>
    </location>
</feature>
<keyword evidence="3" id="KW-1185">Reference proteome</keyword>